<dbReference type="AlphaFoldDB" id="X0WB33"/>
<proteinExistence type="predicted"/>
<name>X0WB33_9ZZZZ</name>
<feature type="non-terminal residue" evidence="2">
    <location>
        <position position="227"/>
    </location>
</feature>
<dbReference type="EMBL" id="BARS01031095">
    <property type="protein sequence ID" value="GAG27865.1"/>
    <property type="molecule type" value="Genomic_DNA"/>
</dbReference>
<dbReference type="InterPro" id="IPR050491">
    <property type="entry name" value="AmpC-like"/>
</dbReference>
<comment type="caution">
    <text evidence="2">The sequence shown here is derived from an EMBL/GenBank/DDBJ whole genome shotgun (WGS) entry which is preliminary data.</text>
</comment>
<reference evidence="2" key="1">
    <citation type="journal article" date="2014" name="Front. Microbiol.">
        <title>High frequency of phylogenetically diverse reductive dehalogenase-homologous genes in deep subseafloor sedimentary metagenomes.</title>
        <authorList>
            <person name="Kawai M."/>
            <person name="Futagami T."/>
            <person name="Toyoda A."/>
            <person name="Takaki Y."/>
            <person name="Nishi S."/>
            <person name="Hori S."/>
            <person name="Arai W."/>
            <person name="Tsubouchi T."/>
            <person name="Morono Y."/>
            <person name="Uchiyama I."/>
            <person name="Ito T."/>
            <person name="Fujiyama A."/>
            <person name="Inagaki F."/>
            <person name="Takami H."/>
        </authorList>
    </citation>
    <scope>NUCLEOTIDE SEQUENCE</scope>
    <source>
        <strain evidence="2">Expedition CK06-06</strain>
    </source>
</reference>
<dbReference type="PANTHER" id="PTHR46825:SF9">
    <property type="entry name" value="BETA-LACTAMASE-RELATED DOMAIN-CONTAINING PROTEIN"/>
    <property type="match status" value="1"/>
</dbReference>
<dbReference type="InterPro" id="IPR012338">
    <property type="entry name" value="Beta-lactam/transpept-like"/>
</dbReference>
<feature type="domain" description="Beta-lactamase-related" evidence="1">
    <location>
        <begin position="36"/>
        <end position="217"/>
    </location>
</feature>
<gene>
    <name evidence="2" type="ORF">S01H1_48418</name>
</gene>
<dbReference type="Pfam" id="PF00144">
    <property type="entry name" value="Beta-lactamase"/>
    <property type="match status" value="1"/>
</dbReference>
<dbReference type="Gene3D" id="3.40.710.10">
    <property type="entry name" value="DD-peptidase/beta-lactamase superfamily"/>
    <property type="match status" value="1"/>
</dbReference>
<dbReference type="InterPro" id="IPR001466">
    <property type="entry name" value="Beta-lactam-related"/>
</dbReference>
<accession>X0WB33</accession>
<dbReference type="PROSITE" id="PS51257">
    <property type="entry name" value="PROKAR_LIPOPROTEIN"/>
    <property type="match status" value="1"/>
</dbReference>
<evidence type="ECO:0000259" key="1">
    <source>
        <dbReference type="Pfam" id="PF00144"/>
    </source>
</evidence>
<dbReference type="PANTHER" id="PTHR46825">
    <property type="entry name" value="D-ALANYL-D-ALANINE-CARBOXYPEPTIDASE/ENDOPEPTIDASE AMPH"/>
    <property type="match status" value="1"/>
</dbReference>
<sequence length="227" mass="25625">MKKLILTFVVISGFLTSCNQADTVPTPDPAIASRIDKLITGYTEEGEFSGSVLIAEKGFVVLNKGYGFADYEREIPNTPHTQFSMGSVTKLFTCAAIRMEADRGALTQDDTLAKYIHDYPRGDEITISQLLNHTSGIVDLFNDLDYDKPSYRADPITIEELIERFKYEPLEFDPGTQYDYSNSGYALLAYIIEQTNEMSYNEYIEKKIFTTLEMSDSVADWDKGFSN</sequence>
<organism evidence="2">
    <name type="scientific">marine sediment metagenome</name>
    <dbReference type="NCBI Taxonomy" id="412755"/>
    <lineage>
        <taxon>unclassified sequences</taxon>
        <taxon>metagenomes</taxon>
        <taxon>ecological metagenomes</taxon>
    </lineage>
</organism>
<evidence type="ECO:0000313" key="2">
    <source>
        <dbReference type="EMBL" id="GAG27865.1"/>
    </source>
</evidence>
<protein>
    <recommendedName>
        <fullName evidence="1">Beta-lactamase-related domain-containing protein</fullName>
    </recommendedName>
</protein>
<dbReference type="SUPFAM" id="SSF56601">
    <property type="entry name" value="beta-lactamase/transpeptidase-like"/>
    <property type="match status" value="1"/>
</dbReference>